<evidence type="ECO:0000256" key="1">
    <source>
        <dbReference type="ARBA" id="ARBA00007448"/>
    </source>
</evidence>
<dbReference type="Gramene" id="PRQ53715">
    <property type="protein sequence ID" value="PRQ53715"/>
    <property type="gene ID" value="RchiOBHm_Chr2g0169571"/>
</dbReference>
<dbReference type="InterPro" id="IPR003593">
    <property type="entry name" value="AAA+_ATPase"/>
</dbReference>
<name>A0A2P6S4W5_ROSCH</name>
<accession>A0A2P6S4W5</accession>
<dbReference type="GO" id="GO:0016887">
    <property type="term" value="F:ATP hydrolysis activity"/>
    <property type="evidence" value="ECO:0007669"/>
    <property type="project" value="InterPro"/>
</dbReference>
<dbReference type="AlphaFoldDB" id="A0A2P6S4W5"/>
<dbReference type="InterPro" id="IPR050747">
    <property type="entry name" value="Mitochondrial_chaperone_BCS1"/>
</dbReference>
<dbReference type="STRING" id="74649.A0A2P6S4W5"/>
<feature type="domain" description="AAA+ ATPase" evidence="3">
    <location>
        <begin position="50"/>
        <end position="199"/>
    </location>
</feature>
<sequence>MESHWSHVGFQNPATFQTLAMEPEKEEETILDLNAFSTSGKLYARIARAWKQGYLLSGPPGTGKSTLIAAMANHLGYDTYALDLTAVEGNTELWKLLIETSSKSIIIEDIDCALDFSGQMRKRRANGEEEERGKLRIQETETKPYQVTLSSILNFIDGLGSACWGERLIVFTTNHVEKLDAALIRKGRMDKHIELSHCQFEAFKVLAKK</sequence>
<comment type="similarity">
    <text evidence="1">Belongs to the AAA ATPase family. BCS1 subfamily.</text>
</comment>
<dbReference type="InterPro" id="IPR027417">
    <property type="entry name" value="P-loop_NTPase"/>
</dbReference>
<reference evidence="4 5" key="1">
    <citation type="journal article" date="2018" name="Nat. Genet.">
        <title>The Rosa genome provides new insights in the design of modern roses.</title>
        <authorList>
            <person name="Bendahmane M."/>
        </authorList>
    </citation>
    <scope>NUCLEOTIDE SEQUENCE [LARGE SCALE GENOMIC DNA]</scope>
    <source>
        <strain evidence="5">cv. Old Blush</strain>
    </source>
</reference>
<dbReference type="PROSITE" id="PS00674">
    <property type="entry name" value="AAA"/>
    <property type="match status" value="1"/>
</dbReference>
<protein>
    <submittedName>
        <fullName evidence="4">Putative ATPase, AAA-type, core, P-loop containing nucleoside triphosphate hydrolase</fullName>
    </submittedName>
</protein>
<comment type="caution">
    <text evidence="4">The sequence shown here is derived from an EMBL/GenBank/DDBJ whole genome shotgun (WGS) entry which is preliminary data.</text>
</comment>
<dbReference type="InterPro" id="IPR003959">
    <property type="entry name" value="ATPase_AAA_core"/>
</dbReference>
<dbReference type="SMART" id="SM00382">
    <property type="entry name" value="AAA"/>
    <property type="match status" value="1"/>
</dbReference>
<dbReference type="SUPFAM" id="SSF52540">
    <property type="entry name" value="P-loop containing nucleoside triphosphate hydrolases"/>
    <property type="match status" value="1"/>
</dbReference>
<dbReference type="OMA" id="MESHWSH"/>
<keyword evidence="2" id="KW-0547">Nucleotide-binding</keyword>
<evidence type="ECO:0000313" key="5">
    <source>
        <dbReference type="Proteomes" id="UP000238479"/>
    </source>
</evidence>
<keyword evidence="4" id="KW-0378">Hydrolase</keyword>
<dbReference type="InterPro" id="IPR003960">
    <property type="entry name" value="ATPase_AAA_CS"/>
</dbReference>
<evidence type="ECO:0000313" key="4">
    <source>
        <dbReference type="EMBL" id="PRQ53715.1"/>
    </source>
</evidence>
<dbReference type="Gene3D" id="3.40.50.300">
    <property type="entry name" value="P-loop containing nucleotide triphosphate hydrolases"/>
    <property type="match status" value="1"/>
</dbReference>
<organism evidence="4 5">
    <name type="scientific">Rosa chinensis</name>
    <name type="common">China rose</name>
    <dbReference type="NCBI Taxonomy" id="74649"/>
    <lineage>
        <taxon>Eukaryota</taxon>
        <taxon>Viridiplantae</taxon>
        <taxon>Streptophyta</taxon>
        <taxon>Embryophyta</taxon>
        <taxon>Tracheophyta</taxon>
        <taxon>Spermatophyta</taxon>
        <taxon>Magnoliopsida</taxon>
        <taxon>eudicotyledons</taxon>
        <taxon>Gunneridae</taxon>
        <taxon>Pentapetalae</taxon>
        <taxon>rosids</taxon>
        <taxon>fabids</taxon>
        <taxon>Rosales</taxon>
        <taxon>Rosaceae</taxon>
        <taxon>Rosoideae</taxon>
        <taxon>Rosoideae incertae sedis</taxon>
        <taxon>Rosa</taxon>
    </lineage>
</organism>
<dbReference type="PANTHER" id="PTHR23070">
    <property type="entry name" value="BCS1 AAA-TYPE ATPASE"/>
    <property type="match status" value="1"/>
</dbReference>
<keyword evidence="5" id="KW-1185">Reference proteome</keyword>
<gene>
    <name evidence="4" type="ORF">RchiOBHm_Chr2g0169571</name>
</gene>
<dbReference type="GO" id="GO:0005524">
    <property type="term" value="F:ATP binding"/>
    <property type="evidence" value="ECO:0007669"/>
    <property type="project" value="UniProtKB-KW"/>
</dbReference>
<proteinExistence type="inferred from homology"/>
<dbReference type="EMBL" id="PDCK01000040">
    <property type="protein sequence ID" value="PRQ53715.1"/>
    <property type="molecule type" value="Genomic_DNA"/>
</dbReference>
<evidence type="ECO:0000256" key="2">
    <source>
        <dbReference type="RuleBase" id="RU003651"/>
    </source>
</evidence>
<dbReference type="Proteomes" id="UP000238479">
    <property type="component" value="Chromosome 2"/>
</dbReference>
<dbReference type="Pfam" id="PF00004">
    <property type="entry name" value="AAA"/>
    <property type="match status" value="1"/>
</dbReference>
<keyword evidence="2" id="KW-0067">ATP-binding</keyword>
<evidence type="ECO:0000259" key="3">
    <source>
        <dbReference type="SMART" id="SM00382"/>
    </source>
</evidence>